<dbReference type="EMBL" id="JAUSRA010000001">
    <property type="protein sequence ID" value="MDP9792022.1"/>
    <property type="molecule type" value="Genomic_DNA"/>
</dbReference>
<name>A0ABT9MKS2_9ACTN</name>
<keyword evidence="2" id="KW-1185">Reference proteome</keyword>
<protein>
    <submittedName>
        <fullName evidence="1">Uncharacterized protein</fullName>
    </submittedName>
</protein>
<reference evidence="1 2" key="1">
    <citation type="submission" date="2023-07" db="EMBL/GenBank/DDBJ databases">
        <title>Sequencing the genomes of 1000 actinobacteria strains.</title>
        <authorList>
            <person name="Klenk H.-P."/>
        </authorList>
    </citation>
    <scope>NUCLEOTIDE SEQUENCE [LARGE SCALE GENOMIC DNA]</scope>
    <source>
        <strain evidence="1 2">DSM 44710</strain>
    </source>
</reference>
<gene>
    <name evidence="1" type="ORF">J2S43_000534</name>
</gene>
<accession>A0ABT9MKS2</accession>
<evidence type="ECO:0000313" key="1">
    <source>
        <dbReference type="EMBL" id="MDP9792022.1"/>
    </source>
</evidence>
<proteinExistence type="predicted"/>
<comment type="caution">
    <text evidence="1">The sequence shown here is derived from an EMBL/GenBank/DDBJ whole genome shotgun (WGS) entry which is preliminary data.</text>
</comment>
<sequence length="62" mass="6716">MTRTVCSVAADLAQNVERAVVGPARVRTATGNAWEAVLADRARASQRDEARRHLATLAATRR</sequence>
<evidence type="ECO:0000313" key="2">
    <source>
        <dbReference type="Proteomes" id="UP001240984"/>
    </source>
</evidence>
<dbReference type="Proteomes" id="UP001240984">
    <property type="component" value="Unassembled WGS sequence"/>
</dbReference>
<organism evidence="1 2">
    <name type="scientific">Catenuloplanes nepalensis</name>
    <dbReference type="NCBI Taxonomy" id="587533"/>
    <lineage>
        <taxon>Bacteria</taxon>
        <taxon>Bacillati</taxon>
        <taxon>Actinomycetota</taxon>
        <taxon>Actinomycetes</taxon>
        <taxon>Micromonosporales</taxon>
        <taxon>Micromonosporaceae</taxon>
        <taxon>Catenuloplanes</taxon>
    </lineage>
</organism>